<reference evidence="10" key="1">
    <citation type="submission" date="2010-10" db="EMBL/GenBank/DDBJ databases">
        <title>Phanerochaete chrysosporium cytochrome P450.</title>
        <authorList>
            <person name="Hirosue S."/>
            <person name="Hiratsuka N."/>
            <person name="Ichinose H."/>
            <person name="Wariishi H."/>
        </authorList>
    </citation>
    <scope>NUCLEOTIDE SEQUENCE</scope>
    <source>
        <strain evidence="10">ATCC 34541</strain>
    </source>
</reference>
<evidence type="ECO:0000313" key="9">
    <source>
        <dbReference type="EMBL" id="BAL05135.1"/>
    </source>
</evidence>
<dbReference type="PANTHER" id="PTHR46206">
    <property type="entry name" value="CYTOCHROME P450"/>
    <property type="match status" value="1"/>
</dbReference>
<dbReference type="PROSITE" id="PS00086">
    <property type="entry name" value="CYTOCHROME_P450"/>
    <property type="match status" value="1"/>
</dbReference>
<keyword evidence="4 7" id="KW-0560">Oxidoreductase</keyword>
<evidence type="ECO:0000256" key="2">
    <source>
        <dbReference type="ARBA" id="ARBA00010617"/>
    </source>
</evidence>
<keyword evidence="5 6" id="KW-0408">Iron</keyword>
<keyword evidence="3 6" id="KW-0479">Metal-binding</keyword>
<evidence type="ECO:0000256" key="1">
    <source>
        <dbReference type="ARBA" id="ARBA00001971"/>
    </source>
</evidence>
<evidence type="ECO:0000256" key="5">
    <source>
        <dbReference type="ARBA" id="ARBA00023004"/>
    </source>
</evidence>
<dbReference type="GO" id="GO:0005506">
    <property type="term" value="F:iron ion binding"/>
    <property type="evidence" value="ECO:0007669"/>
    <property type="project" value="InterPro"/>
</dbReference>
<proteinExistence type="evidence at transcript level"/>
<dbReference type="EMBL" id="AB597849">
    <property type="protein sequence ID" value="BAL05136.1"/>
    <property type="molecule type" value="mRNA"/>
</dbReference>
<comment type="cofactor">
    <cofactor evidence="1 6">
        <name>heme</name>
        <dbReference type="ChEBI" id="CHEBI:30413"/>
    </cofactor>
</comment>
<dbReference type="CDD" id="cd11041">
    <property type="entry name" value="CYP503A1-like"/>
    <property type="match status" value="1"/>
</dbReference>
<evidence type="ECO:0000256" key="7">
    <source>
        <dbReference type="RuleBase" id="RU000461"/>
    </source>
</evidence>
<sequence length="508" mass="57575">MAFSDVVATVVEGPWVAYMMCAVPLALLLYSLLSPASLRHIPTEGGSSLPLLSYLGAYNVLRNLRSVLQRGYDKHKGKAFKIALPDRWVVVLTGKALVDELQRMPEESASFIDATTELTGFGYIWGPRMRKDPFHVPIIRNQLTRQLSSAFGDIYEEIELSFQELMPACEKDWTPVHVIEVARDVVARASNRVFVGLRVCRNPDYLDMLVDCAVSVASARNTLMLFPSVLKTFAAKVVVNMDRRIRRGMRHLGPIIEERMSLLRSLGNDWSDKPDDMLQWIIDEVAARQMPKEDVVRNIMFLNFAAIHTSSNSFTHAIYHLAANPEYLRPLREEVEAVTAKEGWSKTAMGRMWRIDSFLRESQRVNSINPLTVIRRTRTSLTLSDGTFIPQGTVIAAPAYPTHFDDENYVGGDTFDPWRYVREKEQDLSPSKHQYVTLSPEYVPFGLGKRACPGRFFAANELKAMLAYLVVNYDVKFEKEGVRPENMHVGLTISPDPAGKVLFRKRRS</sequence>
<keyword evidence="8" id="KW-0472">Membrane</keyword>
<comment type="similarity">
    <text evidence="2 7">Belongs to the cytochrome P450 family.</text>
</comment>
<gene>
    <name evidence="10" type="primary">PcCYP_30h</name>
    <name evidence="9" type="synonym">PcCYP_30g</name>
</gene>
<dbReference type="GO" id="GO:0004497">
    <property type="term" value="F:monooxygenase activity"/>
    <property type="evidence" value="ECO:0007669"/>
    <property type="project" value="UniProtKB-KW"/>
</dbReference>
<dbReference type="InterPro" id="IPR001128">
    <property type="entry name" value="Cyt_P450"/>
</dbReference>
<dbReference type="SUPFAM" id="SSF48264">
    <property type="entry name" value="Cytochrome P450"/>
    <property type="match status" value="1"/>
</dbReference>
<keyword evidence="7" id="KW-0503">Monooxygenase</keyword>
<dbReference type="InterPro" id="IPR002401">
    <property type="entry name" value="Cyt_P450_E_grp-I"/>
</dbReference>
<dbReference type="PRINTS" id="PR00385">
    <property type="entry name" value="P450"/>
</dbReference>
<dbReference type="PRINTS" id="PR00463">
    <property type="entry name" value="EP450I"/>
</dbReference>
<feature type="transmembrane region" description="Helical" evidence="8">
    <location>
        <begin position="15"/>
        <end position="33"/>
    </location>
</feature>
<protein>
    <submittedName>
        <fullName evidence="10">Cytochrome P450</fullName>
    </submittedName>
</protein>
<keyword evidence="8" id="KW-1133">Transmembrane helix</keyword>
<name>G5EJS4_PHACH</name>
<dbReference type="GO" id="GO:0016705">
    <property type="term" value="F:oxidoreductase activity, acting on paired donors, with incorporation or reduction of molecular oxygen"/>
    <property type="evidence" value="ECO:0007669"/>
    <property type="project" value="InterPro"/>
</dbReference>
<evidence type="ECO:0000256" key="3">
    <source>
        <dbReference type="ARBA" id="ARBA00022723"/>
    </source>
</evidence>
<dbReference type="Pfam" id="PF00067">
    <property type="entry name" value="p450"/>
    <property type="match status" value="1"/>
</dbReference>
<dbReference type="InterPro" id="IPR036396">
    <property type="entry name" value="Cyt_P450_sf"/>
</dbReference>
<evidence type="ECO:0000256" key="6">
    <source>
        <dbReference type="PIRSR" id="PIRSR602401-1"/>
    </source>
</evidence>
<evidence type="ECO:0000256" key="4">
    <source>
        <dbReference type="ARBA" id="ARBA00023002"/>
    </source>
</evidence>
<evidence type="ECO:0000313" key="10">
    <source>
        <dbReference type="EMBL" id="BAL05136.1"/>
    </source>
</evidence>
<dbReference type="EMBL" id="AB597848">
    <property type="protein sequence ID" value="BAL05135.1"/>
    <property type="molecule type" value="mRNA"/>
</dbReference>
<dbReference type="Gene3D" id="1.10.630.10">
    <property type="entry name" value="Cytochrome P450"/>
    <property type="match status" value="1"/>
</dbReference>
<dbReference type="InterPro" id="IPR017972">
    <property type="entry name" value="Cyt_P450_CS"/>
</dbReference>
<dbReference type="AlphaFoldDB" id="G5EJS4"/>
<dbReference type="GO" id="GO:0020037">
    <property type="term" value="F:heme binding"/>
    <property type="evidence" value="ECO:0007669"/>
    <property type="project" value="InterPro"/>
</dbReference>
<feature type="binding site" description="axial binding residue" evidence="6">
    <location>
        <position position="452"/>
    </location>
    <ligand>
        <name>heme</name>
        <dbReference type="ChEBI" id="CHEBI:30413"/>
    </ligand>
    <ligandPart>
        <name>Fe</name>
        <dbReference type="ChEBI" id="CHEBI:18248"/>
    </ligandPart>
</feature>
<dbReference type="VEuPathDB" id="FungiDB:AGR57_13913"/>
<organism evidence="10">
    <name type="scientific">Phanerodontia chrysosporium</name>
    <name type="common">White-rot fungus</name>
    <name type="synonym">Sporotrichum pruinosum</name>
    <dbReference type="NCBI Taxonomy" id="2822231"/>
    <lineage>
        <taxon>Eukaryota</taxon>
        <taxon>Fungi</taxon>
        <taxon>Dikarya</taxon>
        <taxon>Basidiomycota</taxon>
        <taxon>Agaricomycotina</taxon>
        <taxon>Agaricomycetes</taxon>
        <taxon>Polyporales</taxon>
        <taxon>Phanerochaetaceae</taxon>
        <taxon>Phanerodontia</taxon>
    </lineage>
</organism>
<accession>G5EJS4</accession>
<keyword evidence="8" id="KW-0812">Transmembrane</keyword>
<keyword evidence="6 7" id="KW-0349">Heme</keyword>
<evidence type="ECO:0000256" key="8">
    <source>
        <dbReference type="SAM" id="Phobius"/>
    </source>
</evidence>